<evidence type="ECO:0000256" key="2">
    <source>
        <dbReference type="ARBA" id="ARBA00007935"/>
    </source>
</evidence>
<dbReference type="GO" id="GO:0022857">
    <property type="term" value="F:transmembrane transporter activity"/>
    <property type="evidence" value="ECO:0007669"/>
    <property type="project" value="InterPro"/>
</dbReference>
<feature type="transmembrane region" description="Helical" evidence="8">
    <location>
        <begin position="153"/>
        <end position="172"/>
    </location>
</feature>
<evidence type="ECO:0000313" key="10">
    <source>
        <dbReference type="Proteomes" id="UP000199065"/>
    </source>
</evidence>
<evidence type="ECO:0000256" key="3">
    <source>
        <dbReference type="ARBA" id="ARBA00022448"/>
    </source>
</evidence>
<organism evidence="9 10">
    <name type="scientific">Corynebacterium spheniscorum</name>
    <dbReference type="NCBI Taxonomy" id="185761"/>
    <lineage>
        <taxon>Bacteria</taxon>
        <taxon>Bacillati</taxon>
        <taxon>Actinomycetota</taxon>
        <taxon>Actinomycetes</taxon>
        <taxon>Mycobacteriales</taxon>
        <taxon>Corynebacteriaceae</taxon>
        <taxon>Corynebacterium</taxon>
    </lineage>
</organism>
<feature type="transmembrane region" description="Helical" evidence="8">
    <location>
        <begin position="193"/>
        <end position="215"/>
    </location>
</feature>
<feature type="transmembrane region" description="Helical" evidence="8">
    <location>
        <begin position="283"/>
        <end position="304"/>
    </location>
</feature>
<dbReference type="PANTHER" id="PTHR30472">
    <property type="entry name" value="FERRIC ENTEROBACTIN TRANSPORT SYSTEM PERMEASE PROTEIN"/>
    <property type="match status" value="1"/>
</dbReference>
<evidence type="ECO:0000256" key="1">
    <source>
        <dbReference type="ARBA" id="ARBA00004651"/>
    </source>
</evidence>
<evidence type="ECO:0000256" key="4">
    <source>
        <dbReference type="ARBA" id="ARBA00022475"/>
    </source>
</evidence>
<keyword evidence="3" id="KW-0813">Transport</keyword>
<dbReference type="Proteomes" id="UP000199065">
    <property type="component" value="Unassembled WGS sequence"/>
</dbReference>
<dbReference type="EMBL" id="FOPJ01000014">
    <property type="protein sequence ID" value="SFG77316.1"/>
    <property type="molecule type" value="Genomic_DNA"/>
</dbReference>
<evidence type="ECO:0000256" key="5">
    <source>
        <dbReference type="ARBA" id="ARBA00022692"/>
    </source>
</evidence>
<feature type="transmembrane region" description="Helical" evidence="8">
    <location>
        <begin position="92"/>
        <end position="113"/>
    </location>
</feature>
<dbReference type="Pfam" id="PF01032">
    <property type="entry name" value="FecCD"/>
    <property type="match status" value="1"/>
</dbReference>
<gene>
    <name evidence="9" type="ORF">SAMN05660282_01905</name>
</gene>
<keyword evidence="6 8" id="KW-1133">Transmembrane helix</keyword>
<dbReference type="GO" id="GO:0033214">
    <property type="term" value="P:siderophore-iron import into cell"/>
    <property type="evidence" value="ECO:0007669"/>
    <property type="project" value="TreeGrafter"/>
</dbReference>
<keyword evidence="7 8" id="KW-0472">Membrane</keyword>
<reference evidence="9 10" key="1">
    <citation type="submission" date="2016-10" db="EMBL/GenBank/DDBJ databases">
        <authorList>
            <person name="de Groot N.N."/>
        </authorList>
    </citation>
    <scope>NUCLEOTIDE SEQUENCE [LARGE SCALE GENOMIC DNA]</scope>
    <source>
        <strain>J11</strain>
        <strain evidence="10">PG 39</strain>
    </source>
</reference>
<dbReference type="GO" id="GO:0005886">
    <property type="term" value="C:plasma membrane"/>
    <property type="evidence" value="ECO:0007669"/>
    <property type="project" value="UniProtKB-SubCell"/>
</dbReference>
<evidence type="ECO:0000256" key="6">
    <source>
        <dbReference type="ARBA" id="ARBA00022989"/>
    </source>
</evidence>
<evidence type="ECO:0000256" key="7">
    <source>
        <dbReference type="ARBA" id="ARBA00023136"/>
    </source>
</evidence>
<accession>A0A1I2UR03</accession>
<comment type="subcellular location">
    <subcellularLocation>
        <location evidence="1">Cell membrane</location>
        <topology evidence="1">Multi-pass membrane protein</topology>
    </subcellularLocation>
</comment>
<dbReference type="SUPFAM" id="SSF81345">
    <property type="entry name" value="ABC transporter involved in vitamin B12 uptake, BtuC"/>
    <property type="match status" value="1"/>
</dbReference>
<name>A0A1I2UR03_9CORY</name>
<comment type="similarity">
    <text evidence="2">Belongs to the binding-protein-dependent transport system permease family. FecCD subfamily.</text>
</comment>
<feature type="transmembrane region" description="Helical" evidence="8">
    <location>
        <begin position="310"/>
        <end position="329"/>
    </location>
</feature>
<feature type="transmembrane region" description="Helical" evidence="8">
    <location>
        <begin position="120"/>
        <end position="141"/>
    </location>
</feature>
<keyword evidence="4" id="KW-1003">Cell membrane</keyword>
<dbReference type="RefSeq" id="WP_092286762.1">
    <property type="nucleotide sequence ID" value="NZ_FOPJ01000014.1"/>
</dbReference>
<dbReference type="STRING" id="185761.SAMN05660282_01905"/>
<keyword evidence="5 8" id="KW-0812">Transmembrane</keyword>
<feature type="transmembrane region" description="Helical" evidence="8">
    <location>
        <begin position="235"/>
        <end position="262"/>
    </location>
</feature>
<dbReference type="AlphaFoldDB" id="A0A1I2UR03"/>
<dbReference type="InterPro" id="IPR037294">
    <property type="entry name" value="ABC_BtuC-like"/>
</dbReference>
<keyword evidence="10" id="KW-1185">Reference proteome</keyword>
<dbReference type="PANTHER" id="PTHR30472:SF37">
    <property type="entry name" value="FE(3+) DICITRATE TRANSPORT SYSTEM PERMEASE PROTEIN FECD-RELATED"/>
    <property type="match status" value="1"/>
</dbReference>
<proteinExistence type="inferred from homology"/>
<sequence length="337" mass="34227">MTPRKAHPPTATSARSLSVILGILLVAFLATVVLALGLGAVHTPPREVIQGLVQGDSLIWKYRFPRLLVGALAGMGMAISGCLLQLGLRNPMAAPDTVGVTAGGGLAAVVVLLTSVNPPAWILTPAALVGSLVGALIVIILSGKGVSSPVRLTLTGVALSVGLAALTKLLLVRAAPEAGAAMTWLKGSLYARTLPDAIITSPLILGVAVMVLILAKHLDILSLDDSTMAGIGGRAAVWRLVAIGLAIIASAGAVAGAGVLGFAGLIVPHAARMLVGRKLRRQIPVALLAGATLVVGCDAFGRWAFAPTEIPVGALIAIVGAPYFIYLLLRLTKVRAA</sequence>
<evidence type="ECO:0000256" key="8">
    <source>
        <dbReference type="SAM" id="Phobius"/>
    </source>
</evidence>
<dbReference type="Gene3D" id="1.10.3470.10">
    <property type="entry name" value="ABC transporter involved in vitamin B12 uptake, BtuC"/>
    <property type="match status" value="1"/>
</dbReference>
<feature type="transmembrane region" description="Helical" evidence="8">
    <location>
        <begin position="67"/>
        <end position="86"/>
    </location>
</feature>
<dbReference type="OrthoDB" id="9782305at2"/>
<feature type="transmembrane region" description="Helical" evidence="8">
    <location>
        <begin position="20"/>
        <end position="41"/>
    </location>
</feature>
<protein>
    <submittedName>
        <fullName evidence="9">Iron complex transport system permease protein</fullName>
    </submittedName>
</protein>
<evidence type="ECO:0000313" key="9">
    <source>
        <dbReference type="EMBL" id="SFG77316.1"/>
    </source>
</evidence>
<dbReference type="InterPro" id="IPR000522">
    <property type="entry name" value="ABC_transptr_permease_BtuC"/>
</dbReference>
<dbReference type="CDD" id="cd06550">
    <property type="entry name" value="TM_ABC_iron-siderophores_like"/>
    <property type="match status" value="1"/>
</dbReference>